<sequence length="182" mass="21141">MTDANRAIVDEQFVDISNDEYRLQTVDIDNILADLKLNEEDNALTKSVILDLERSIADTIKSGLIASLPQVGILQRNPVKDIMKARNKEIREAKANLSKEDYKVFAKKFRADIEDKVKQDYNKRKVANRFKYKLGKLYTKLAMERGKLYADIYIEALRNCKTIPFDRAIQDQYDRLNGIYED</sequence>
<name>A0A345MSY3_9CAUD</name>
<keyword evidence="2" id="KW-1185">Reference proteome</keyword>
<dbReference type="GeneID" id="76971825"/>
<dbReference type="Proteomes" id="UP000257554">
    <property type="component" value="Segment"/>
</dbReference>
<accession>A0A345MSY3</accession>
<dbReference type="EMBL" id="MH616963">
    <property type="protein sequence ID" value="AXH74483.1"/>
    <property type="molecule type" value="Genomic_DNA"/>
</dbReference>
<organism evidence="1 2">
    <name type="scientific">crAssphage sp. isolate ctbg_1</name>
    <dbReference type="NCBI Taxonomy" id="2989854"/>
    <lineage>
        <taxon>Viruses</taxon>
        <taxon>Duplodnaviria</taxon>
        <taxon>Heunggongvirae</taxon>
        <taxon>Uroviricota</taxon>
        <taxon>Caudoviricetes</taxon>
        <taxon>Crassvirales</taxon>
        <taxon>Intestiviridae</taxon>
        <taxon>Crudevirinae</taxon>
        <taxon>Whopevirus</taxon>
        <taxon>Whopevirus animalis</taxon>
    </lineage>
</organism>
<evidence type="ECO:0000313" key="2">
    <source>
        <dbReference type="Proteomes" id="UP000257554"/>
    </source>
</evidence>
<protein>
    <submittedName>
        <fullName evidence="1">Uncharacterized protein</fullName>
    </submittedName>
</protein>
<evidence type="ECO:0000313" key="1">
    <source>
        <dbReference type="EMBL" id="AXH74483.1"/>
    </source>
</evidence>
<reference evidence="1 2" key="1">
    <citation type="submission" date="2018-07" db="EMBL/GenBank/DDBJ databases">
        <title>Uncovering a Universe of Circular DNA Viruses in Animal Metagenomes.</title>
        <authorList>
            <person name="Tisza M."/>
            <person name="Buck C."/>
            <person name="Pastrana D."/>
            <person name="Welch N."/>
            <person name="Peretti A."/>
        </authorList>
    </citation>
    <scope>NUCLEOTIDE SEQUENCE [LARGE SCALE GENOMIC DNA]</scope>
    <source>
        <strain evidence="1">Ctbg_1</strain>
    </source>
</reference>
<proteinExistence type="predicted"/>
<dbReference type="RefSeq" id="YP_010097626.1">
    <property type="nucleotide sequence ID" value="NC_055760.1"/>
</dbReference>